<sequence length="53" mass="6240">MKCTIDNTIDRSVKRGKKLDVISRYLRLKYRVTIEKAALKERLRSIGIQYDLA</sequence>
<reference evidence="1" key="1">
    <citation type="submission" date="2023-06" db="EMBL/GenBank/DDBJ databases">
        <title>Cytophagales bacterium Strain LB-30, isolated from soil.</title>
        <authorList>
            <person name="Liu B."/>
        </authorList>
    </citation>
    <scope>NUCLEOTIDE SEQUENCE</scope>
    <source>
        <strain evidence="1">LB-30</strain>
    </source>
</reference>
<proteinExistence type="predicted"/>
<organism evidence="1 2">
    <name type="scientific">Shiella aurantiaca</name>
    <dbReference type="NCBI Taxonomy" id="3058365"/>
    <lineage>
        <taxon>Bacteria</taxon>
        <taxon>Pseudomonadati</taxon>
        <taxon>Bacteroidota</taxon>
        <taxon>Cytophagia</taxon>
        <taxon>Cytophagales</taxon>
        <taxon>Shiellaceae</taxon>
        <taxon>Shiella</taxon>
    </lineage>
</organism>
<comment type="caution">
    <text evidence="1">The sequence shown here is derived from an EMBL/GenBank/DDBJ whole genome shotgun (WGS) entry which is preliminary data.</text>
</comment>
<dbReference type="Proteomes" id="UP001168552">
    <property type="component" value="Unassembled WGS sequence"/>
</dbReference>
<dbReference type="RefSeq" id="WP_320004639.1">
    <property type="nucleotide sequence ID" value="NZ_JAUHJS010000005.1"/>
</dbReference>
<protein>
    <recommendedName>
        <fullName evidence="3">Transcriptional regulator</fullName>
    </recommendedName>
</protein>
<evidence type="ECO:0000313" key="2">
    <source>
        <dbReference type="Proteomes" id="UP001168552"/>
    </source>
</evidence>
<evidence type="ECO:0000313" key="1">
    <source>
        <dbReference type="EMBL" id="MDN4166105.1"/>
    </source>
</evidence>
<evidence type="ECO:0008006" key="3">
    <source>
        <dbReference type="Google" id="ProtNLM"/>
    </source>
</evidence>
<gene>
    <name evidence="1" type="ORF">QWY31_11365</name>
</gene>
<dbReference type="EMBL" id="JAUHJS010000005">
    <property type="protein sequence ID" value="MDN4166105.1"/>
    <property type="molecule type" value="Genomic_DNA"/>
</dbReference>
<keyword evidence="2" id="KW-1185">Reference proteome</keyword>
<name>A0ABT8F6N2_9BACT</name>
<accession>A0ABT8F6N2</accession>